<dbReference type="EMBL" id="CP021354">
    <property type="protein sequence ID" value="AWK70915.1"/>
    <property type="molecule type" value="Genomic_DNA"/>
</dbReference>
<dbReference type="KEGG" id="roz:CBI38_04360"/>
<dbReference type="InterPro" id="IPR045730">
    <property type="entry name" value="DUF6084"/>
</dbReference>
<organism evidence="1 2">
    <name type="scientific">Rhodococcus oxybenzonivorans</name>
    <dbReference type="NCBI Taxonomy" id="1990687"/>
    <lineage>
        <taxon>Bacteria</taxon>
        <taxon>Bacillati</taxon>
        <taxon>Actinomycetota</taxon>
        <taxon>Actinomycetes</taxon>
        <taxon>Mycobacteriales</taxon>
        <taxon>Nocardiaceae</taxon>
        <taxon>Rhodococcus</taxon>
    </lineage>
</organism>
<name>A0A2S2BQM9_9NOCA</name>
<proteinExistence type="predicted"/>
<gene>
    <name evidence="1" type="ORF">CBI38_04360</name>
</gene>
<dbReference type="OrthoDB" id="115056at2"/>
<reference evidence="1 2" key="1">
    <citation type="submission" date="2017-05" db="EMBL/GenBank/DDBJ databases">
        <title>Isolation of Rhodococcus sp. S2-17 biodegrading of BP-3.</title>
        <authorList>
            <person name="Lee Y."/>
            <person name="Kim K.H."/>
            <person name="Chun B.H."/>
            <person name="Jung H.S."/>
            <person name="Jeon C.O."/>
        </authorList>
    </citation>
    <scope>NUCLEOTIDE SEQUENCE [LARGE SCALE GENOMIC DNA]</scope>
    <source>
        <strain evidence="1 2">S2-17</strain>
    </source>
</reference>
<accession>A0A2S2BQM9</accession>
<evidence type="ECO:0000313" key="2">
    <source>
        <dbReference type="Proteomes" id="UP000245711"/>
    </source>
</evidence>
<evidence type="ECO:0000313" key="1">
    <source>
        <dbReference type="EMBL" id="AWK70915.1"/>
    </source>
</evidence>
<sequence>MTELSFDVEEVLPEPYAVVPNLTARLRVAETTGAVVHAMALRCQVRLDPQRRRYTDREAEGLLDLFGPRARWTATLKPFQWMETSTVAQGFTGSTVVDLPLPCTYDFEVTASKYLHALEAADSPIPLMFLFSGTVFTRGVAGFGVERIPWDREATYELPVTVWRDLVSAHYPNTGWLRLDQDTLAALARYKSSHGLIGLDVAVSDLLQGAGEVIA</sequence>
<dbReference type="Proteomes" id="UP000245711">
    <property type="component" value="Chromosome"/>
</dbReference>
<dbReference type="Pfam" id="PF19562">
    <property type="entry name" value="DUF6084"/>
    <property type="match status" value="1"/>
</dbReference>
<dbReference type="AlphaFoldDB" id="A0A2S2BQM9"/>
<dbReference type="RefSeq" id="WP_109326715.1">
    <property type="nucleotide sequence ID" value="NZ_CP021354.1"/>
</dbReference>
<protein>
    <submittedName>
        <fullName evidence="1">Uncharacterized protein</fullName>
    </submittedName>
</protein>
<keyword evidence="2" id="KW-1185">Reference proteome</keyword>